<evidence type="ECO:0000256" key="1">
    <source>
        <dbReference type="SAM" id="MobiDB-lite"/>
    </source>
</evidence>
<dbReference type="AlphaFoldDB" id="A0A084Y6J7"/>
<evidence type="ECO:0000313" key="3">
    <source>
        <dbReference type="Proteomes" id="UP000020077"/>
    </source>
</evidence>
<feature type="region of interest" description="Disordered" evidence="1">
    <location>
        <begin position="69"/>
        <end position="115"/>
    </location>
</feature>
<dbReference type="EMBL" id="JDVG02000715">
    <property type="protein sequence ID" value="KFB70341.1"/>
    <property type="molecule type" value="Genomic_DNA"/>
</dbReference>
<comment type="caution">
    <text evidence="2">The sequence shown here is derived from an EMBL/GenBank/DDBJ whole genome shotgun (WGS) entry which is preliminary data.</text>
</comment>
<name>A0A084Y6J7_9PROT</name>
<gene>
    <name evidence="2" type="ORF">AW09_004567</name>
</gene>
<protein>
    <submittedName>
        <fullName evidence="2">Uncharacterized protein</fullName>
    </submittedName>
</protein>
<organism evidence="2 3">
    <name type="scientific">Candidatus Accumulibacter phosphatis</name>
    <dbReference type="NCBI Taxonomy" id="327160"/>
    <lineage>
        <taxon>Bacteria</taxon>
        <taxon>Pseudomonadati</taxon>
        <taxon>Pseudomonadota</taxon>
        <taxon>Betaproteobacteria</taxon>
        <taxon>Candidatus Accumulibacter</taxon>
    </lineage>
</organism>
<accession>A0A084Y6J7</accession>
<dbReference type="Proteomes" id="UP000020077">
    <property type="component" value="Unassembled WGS sequence"/>
</dbReference>
<reference evidence="2 3" key="1">
    <citation type="submission" date="2014-02" db="EMBL/GenBank/DDBJ databases">
        <title>Expanding our view of genomic diversity in Candidatus Accumulibacter clades.</title>
        <authorList>
            <person name="Skennerton C.T."/>
            <person name="Barr J.J."/>
            <person name="Slater F.R."/>
            <person name="Bond P.L."/>
            <person name="Tyson G.W."/>
        </authorList>
    </citation>
    <scope>NUCLEOTIDE SEQUENCE [LARGE SCALE GENOMIC DNA]</scope>
    <source>
        <strain evidence="3">BA-91</strain>
    </source>
</reference>
<sequence length="115" mass="12008">MIPGIDQMLAGQGLDFGKIHHHAVGRVAVVADDVAGKRNLDRIAVTVQMPTLTLVVRYAVAGVEFEAAGDQHRKGTGKGRPIITPPLPAPAAAGPGNRGVIRDPSRPPEVNAQIP</sequence>
<evidence type="ECO:0000313" key="2">
    <source>
        <dbReference type="EMBL" id="KFB70341.1"/>
    </source>
</evidence>
<proteinExistence type="predicted"/>